<reference evidence="10 11" key="1">
    <citation type="submission" date="2016-09" db="EMBL/GenBank/DDBJ databases">
        <authorList>
            <person name="Capua I."/>
            <person name="De Benedictis P."/>
            <person name="Joannis T."/>
            <person name="Lombin L.H."/>
            <person name="Cattoli G."/>
        </authorList>
    </citation>
    <scope>NUCLEOTIDE SEQUENCE [LARGE SCALE GENOMIC DNA]</scope>
    <source>
        <strain evidence="10 11">A7P-90m</strain>
    </source>
</reference>
<dbReference type="GO" id="GO:0006235">
    <property type="term" value="P:dTTP biosynthetic process"/>
    <property type="evidence" value="ECO:0007669"/>
    <property type="project" value="UniProtKB-UniRule"/>
</dbReference>
<dbReference type="EMBL" id="FMYP01000019">
    <property type="protein sequence ID" value="SDC15642.1"/>
    <property type="molecule type" value="Genomic_DNA"/>
</dbReference>
<protein>
    <recommendedName>
        <fullName evidence="8">Thymidylate kinase</fullName>
        <ecNumber evidence="8">2.7.4.9</ecNumber>
    </recommendedName>
    <alternativeName>
        <fullName evidence="8">dTMP kinase</fullName>
    </alternativeName>
</protein>
<feature type="domain" description="Thymidylate kinase-like" evidence="9">
    <location>
        <begin position="5"/>
        <end position="203"/>
    </location>
</feature>
<dbReference type="AlphaFoldDB" id="A0A1G6J9P4"/>
<dbReference type="GO" id="GO:0006227">
    <property type="term" value="P:dUDP biosynthetic process"/>
    <property type="evidence" value="ECO:0007669"/>
    <property type="project" value="TreeGrafter"/>
</dbReference>
<dbReference type="EC" id="2.7.4.9" evidence="8"/>
<dbReference type="NCBIfam" id="TIGR00041">
    <property type="entry name" value="DTMP_kinase"/>
    <property type="match status" value="1"/>
</dbReference>
<evidence type="ECO:0000256" key="4">
    <source>
        <dbReference type="ARBA" id="ARBA00022741"/>
    </source>
</evidence>
<keyword evidence="2 8" id="KW-0808">Transferase</keyword>
<dbReference type="InterPro" id="IPR027417">
    <property type="entry name" value="P-loop_NTPase"/>
</dbReference>
<dbReference type="RefSeq" id="WP_092437267.1">
    <property type="nucleotide sequence ID" value="NZ_FMYP01000019.1"/>
</dbReference>
<keyword evidence="11" id="KW-1185">Reference proteome</keyword>
<dbReference type="Proteomes" id="UP000199452">
    <property type="component" value="Unassembled WGS sequence"/>
</dbReference>
<gene>
    <name evidence="8" type="primary">tmk</name>
    <name evidence="10" type="ORF">SAMN05216323_101925</name>
</gene>
<evidence type="ECO:0000313" key="10">
    <source>
        <dbReference type="EMBL" id="SDC15642.1"/>
    </source>
</evidence>
<dbReference type="GO" id="GO:0005524">
    <property type="term" value="F:ATP binding"/>
    <property type="evidence" value="ECO:0007669"/>
    <property type="project" value="UniProtKB-UniRule"/>
</dbReference>
<evidence type="ECO:0000259" key="9">
    <source>
        <dbReference type="Pfam" id="PF02223"/>
    </source>
</evidence>
<dbReference type="SUPFAM" id="SSF52540">
    <property type="entry name" value="P-loop containing nucleoside triphosphate hydrolases"/>
    <property type="match status" value="1"/>
</dbReference>
<dbReference type="OrthoDB" id="9774907at2"/>
<organism evidence="10 11">
    <name type="scientific">Williamwhitmania taraxaci</name>
    <dbReference type="NCBI Taxonomy" id="1640674"/>
    <lineage>
        <taxon>Bacteria</taxon>
        <taxon>Pseudomonadati</taxon>
        <taxon>Bacteroidota</taxon>
        <taxon>Bacteroidia</taxon>
        <taxon>Bacteroidales</taxon>
        <taxon>Williamwhitmaniaceae</taxon>
        <taxon>Williamwhitmania</taxon>
    </lineage>
</organism>
<dbReference type="InterPro" id="IPR039430">
    <property type="entry name" value="Thymidylate_kin-like_dom"/>
</dbReference>
<dbReference type="STRING" id="1640674.SAMN05216323_101925"/>
<keyword evidence="5 8" id="KW-0418">Kinase</keyword>
<evidence type="ECO:0000256" key="2">
    <source>
        <dbReference type="ARBA" id="ARBA00022679"/>
    </source>
</evidence>
<comment type="catalytic activity">
    <reaction evidence="7 8">
        <text>dTMP + ATP = dTDP + ADP</text>
        <dbReference type="Rhea" id="RHEA:13517"/>
        <dbReference type="ChEBI" id="CHEBI:30616"/>
        <dbReference type="ChEBI" id="CHEBI:58369"/>
        <dbReference type="ChEBI" id="CHEBI:63528"/>
        <dbReference type="ChEBI" id="CHEBI:456216"/>
        <dbReference type="EC" id="2.7.4.9"/>
    </reaction>
</comment>
<dbReference type="Gene3D" id="3.40.50.300">
    <property type="entry name" value="P-loop containing nucleotide triphosphate hydrolases"/>
    <property type="match status" value="1"/>
</dbReference>
<dbReference type="CDD" id="cd01672">
    <property type="entry name" value="TMPK"/>
    <property type="match status" value="1"/>
</dbReference>
<keyword evidence="3 8" id="KW-0545">Nucleotide biosynthesis</keyword>
<feature type="binding site" evidence="8">
    <location>
        <begin position="7"/>
        <end position="14"/>
    </location>
    <ligand>
        <name>ATP</name>
        <dbReference type="ChEBI" id="CHEBI:30616"/>
    </ligand>
</feature>
<evidence type="ECO:0000256" key="7">
    <source>
        <dbReference type="ARBA" id="ARBA00048743"/>
    </source>
</evidence>
<evidence type="ECO:0000256" key="3">
    <source>
        <dbReference type="ARBA" id="ARBA00022727"/>
    </source>
</evidence>
<evidence type="ECO:0000256" key="1">
    <source>
        <dbReference type="ARBA" id="ARBA00009776"/>
    </source>
</evidence>
<evidence type="ECO:0000256" key="8">
    <source>
        <dbReference type="HAMAP-Rule" id="MF_00165"/>
    </source>
</evidence>
<dbReference type="PROSITE" id="PS01331">
    <property type="entry name" value="THYMIDYLATE_KINASE"/>
    <property type="match status" value="1"/>
</dbReference>
<evidence type="ECO:0000256" key="6">
    <source>
        <dbReference type="ARBA" id="ARBA00022840"/>
    </source>
</evidence>
<evidence type="ECO:0000256" key="5">
    <source>
        <dbReference type="ARBA" id="ARBA00022777"/>
    </source>
</evidence>
<accession>A0A1G6J9P4</accession>
<sequence>MLIVFEGLDGAGKSTQVSMLKDYLLRQGINSEFLHFPRTDSPLFGDLIARFLRGDLGNIDSVNPYLIALIYAGDRHNAAAQLQGWLKEGKAVILDRYVYSNIAFQCAKLSDNSEREKLRQWIIDMEFDFYKIPQPTINLFLDVPLSFTEKKLTEERTGPERDYLQGKADIHEASIDFQEKVRREYREMCNLNYNLDRVDCSNNTGGMDSPENIFSKILVEIKKHDIK</sequence>
<dbReference type="InterPro" id="IPR018095">
    <property type="entry name" value="Thymidylate_kin_CS"/>
</dbReference>
<dbReference type="PANTHER" id="PTHR10344:SF4">
    <property type="entry name" value="UMP-CMP KINASE 2, MITOCHONDRIAL"/>
    <property type="match status" value="1"/>
</dbReference>
<dbReference type="InterPro" id="IPR018094">
    <property type="entry name" value="Thymidylate_kinase"/>
</dbReference>
<dbReference type="GO" id="GO:0004798">
    <property type="term" value="F:dTMP kinase activity"/>
    <property type="evidence" value="ECO:0007669"/>
    <property type="project" value="UniProtKB-UniRule"/>
</dbReference>
<dbReference type="GO" id="GO:0005737">
    <property type="term" value="C:cytoplasm"/>
    <property type="evidence" value="ECO:0007669"/>
    <property type="project" value="TreeGrafter"/>
</dbReference>
<name>A0A1G6J9P4_9BACT</name>
<dbReference type="Pfam" id="PF02223">
    <property type="entry name" value="Thymidylate_kin"/>
    <property type="match status" value="1"/>
</dbReference>
<keyword evidence="6 8" id="KW-0067">ATP-binding</keyword>
<dbReference type="GO" id="GO:0006233">
    <property type="term" value="P:dTDP biosynthetic process"/>
    <property type="evidence" value="ECO:0007669"/>
    <property type="project" value="InterPro"/>
</dbReference>
<comment type="function">
    <text evidence="8">Phosphorylation of dTMP to form dTDP in both de novo and salvage pathways of dTTP synthesis.</text>
</comment>
<dbReference type="PANTHER" id="PTHR10344">
    <property type="entry name" value="THYMIDYLATE KINASE"/>
    <property type="match status" value="1"/>
</dbReference>
<keyword evidence="4 8" id="KW-0547">Nucleotide-binding</keyword>
<comment type="similarity">
    <text evidence="1 8">Belongs to the thymidylate kinase family.</text>
</comment>
<proteinExistence type="inferred from homology"/>
<evidence type="ECO:0000313" key="11">
    <source>
        <dbReference type="Proteomes" id="UP000199452"/>
    </source>
</evidence>
<dbReference type="HAMAP" id="MF_00165">
    <property type="entry name" value="Thymidylate_kinase"/>
    <property type="match status" value="1"/>
</dbReference>